<reference evidence="4" key="1">
    <citation type="journal article" date="2011" name="Environ. Microbiol.">
        <title>Genomic insights into the metabolic potential of the polycyclic aromatic hydrocarbon degrading sulfate-reducing Deltaproteobacterium N47.</title>
        <authorList>
            <person name="Bergmann F."/>
            <person name="Selesi D."/>
            <person name="Weinmaier T."/>
            <person name="Tischler P."/>
            <person name="Rattei T."/>
            <person name="Meckenstock R.U."/>
        </authorList>
    </citation>
    <scope>NUCLEOTIDE SEQUENCE</scope>
</reference>
<dbReference type="InterPro" id="IPR003743">
    <property type="entry name" value="Zf-RING_7"/>
</dbReference>
<name>E1Y9X4_9BACT</name>
<evidence type="ECO:0000259" key="2">
    <source>
        <dbReference type="Pfam" id="PF02591"/>
    </source>
</evidence>
<evidence type="ECO:0000313" key="4">
    <source>
        <dbReference type="EMBL" id="CBX27368.1"/>
    </source>
</evidence>
<dbReference type="PANTHER" id="PTHR39082">
    <property type="entry name" value="PHOSPHOLIPASE C-BETA-2-RELATED"/>
    <property type="match status" value="1"/>
</dbReference>
<sequence>MINMKEQIKILINLQEIETETARMKSSLAGVAGKIDALDSELNCFKSTVDEKNAFIDDLRKKYKALESDFQTKLTLLAKSQEKLTVVKTNKEYQSVLKEIDDIKVKNSDIEENMIEILDVIETAEKEISGLNKEALLIKERINGEKEIIKKEAEQNKKDIAVLEEKWNNTSVKMASEILSKYNMVRDFIKGTAIVPIVDEICQGCNMNIPPQMYNDLLRFDSIKYCPHCQRMIYWGKI</sequence>
<feature type="domain" description="CT398-like coiled coil hairpin" evidence="3">
    <location>
        <begin position="32"/>
        <end position="186"/>
    </location>
</feature>
<dbReference type="PANTHER" id="PTHR39082:SF1">
    <property type="entry name" value="SCAVENGER RECEPTOR CLASS A MEMBER 3"/>
    <property type="match status" value="1"/>
</dbReference>
<proteinExistence type="predicted"/>
<evidence type="ECO:0000259" key="3">
    <source>
        <dbReference type="Pfam" id="PF24481"/>
    </source>
</evidence>
<evidence type="ECO:0000256" key="1">
    <source>
        <dbReference type="SAM" id="Coils"/>
    </source>
</evidence>
<dbReference type="Pfam" id="PF24481">
    <property type="entry name" value="CT398_CC"/>
    <property type="match status" value="1"/>
</dbReference>
<feature type="domain" description="C4-type zinc ribbon" evidence="2">
    <location>
        <begin position="202"/>
        <end position="233"/>
    </location>
</feature>
<dbReference type="InterPro" id="IPR052376">
    <property type="entry name" value="Oxidative_Scav/Glycosyltrans"/>
</dbReference>
<dbReference type="EMBL" id="FR695866">
    <property type="protein sequence ID" value="CBX27368.1"/>
    <property type="molecule type" value="Genomic_DNA"/>
</dbReference>
<dbReference type="Pfam" id="PF02591">
    <property type="entry name" value="Zn_ribbon_9"/>
    <property type="match status" value="1"/>
</dbReference>
<organism evidence="4">
    <name type="scientific">uncultured Desulfobacterium sp</name>
    <dbReference type="NCBI Taxonomy" id="201089"/>
    <lineage>
        <taxon>Bacteria</taxon>
        <taxon>Pseudomonadati</taxon>
        <taxon>Thermodesulfobacteriota</taxon>
        <taxon>Desulfobacteria</taxon>
        <taxon>Desulfobacterales</taxon>
        <taxon>Desulfobacteriaceae</taxon>
        <taxon>Desulfobacterium</taxon>
        <taxon>environmental samples</taxon>
    </lineage>
</organism>
<dbReference type="AlphaFoldDB" id="E1Y9X4"/>
<keyword evidence="1" id="KW-0175">Coiled coil</keyword>
<accession>E1Y9X4</accession>
<feature type="coiled-coil region" evidence="1">
    <location>
        <begin position="93"/>
        <end position="166"/>
    </location>
</feature>
<gene>
    <name evidence="4" type="ORF">N47_H21900</name>
</gene>
<protein>
    <submittedName>
        <fullName evidence="4">Uncharacterized protein</fullName>
    </submittedName>
</protein>
<dbReference type="InterPro" id="IPR056003">
    <property type="entry name" value="CT398_CC_hairpin"/>
</dbReference>
<dbReference type="Gene3D" id="1.10.287.1490">
    <property type="match status" value="1"/>
</dbReference>